<gene>
    <name evidence="2" type="ORF">ACFO9K_13785</name>
</gene>
<reference evidence="2 3" key="1">
    <citation type="journal article" date="2019" name="Int. J. Syst. Evol. Microbiol.">
        <title>The Global Catalogue of Microorganisms (GCM) 10K type strain sequencing project: providing services to taxonomists for standard genome sequencing and annotation.</title>
        <authorList>
            <consortium name="The Broad Institute Genomics Platform"/>
            <consortium name="The Broad Institute Genome Sequencing Center for Infectious Disease"/>
            <person name="Wu L."/>
            <person name="Ma J."/>
        </authorList>
    </citation>
    <scope>NUCLEOTIDE SEQUENCE [LARGE SCALE GENOMIC DNA]</scope>
    <source>
        <strain evidence="2 3">XZYJ18</strain>
    </source>
</reference>
<dbReference type="CDD" id="cd08556">
    <property type="entry name" value="GDPD"/>
    <property type="match status" value="1"/>
</dbReference>
<dbReference type="PANTHER" id="PTHR46211">
    <property type="entry name" value="GLYCEROPHOSPHORYL DIESTER PHOSPHODIESTERASE"/>
    <property type="match status" value="1"/>
</dbReference>
<dbReference type="PROSITE" id="PS51704">
    <property type="entry name" value="GP_PDE"/>
    <property type="match status" value="1"/>
</dbReference>
<dbReference type="Proteomes" id="UP001595945">
    <property type="component" value="Unassembled WGS sequence"/>
</dbReference>
<dbReference type="Pfam" id="PF03009">
    <property type="entry name" value="GDPD"/>
    <property type="match status" value="1"/>
</dbReference>
<dbReference type="PANTHER" id="PTHR46211:SF14">
    <property type="entry name" value="GLYCEROPHOSPHODIESTER PHOSPHODIESTERASE"/>
    <property type="match status" value="1"/>
</dbReference>
<dbReference type="RefSeq" id="WP_254268983.1">
    <property type="nucleotide sequence ID" value="NZ_CP100400.1"/>
</dbReference>
<protein>
    <submittedName>
        <fullName evidence="2">Glycerophosphodiester phosphodiesterase</fullName>
    </submittedName>
</protein>
<evidence type="ECO:0000259" key="1">
    <source>
        <dbReference type="PROSITE" id="PS51704"/>
    </source>
</evidence>
<feature type="domain" description="GP-PDE" evidence="1">
    <location>
        <begin position="1"/>
        <end position="225"/>
    </location>
</feature>
<comment type="caution">
    <text evidence="2">The sequence shown here is derived from an EMBL/GenBank/DDBJ whole genome shotgun (WGS) entry which is preliminary data.</text>
</comment>
<dbReference type="InterPro" id="IPR030395">
    <property type="entry name" value="GP_PDE_dom"/>
</dbReference>
<accession>A0ABD5Q446</accession>
<evidence type="ECO:0000313" key="3">
    <source>
        <dbReference type="Proteomes" id="UP001595945"/>
    </source>
</evidence>
<organism evidence="2 3">
    <name type="scientific">Halorussus aquaticus</name>
    <dbReference type="NCBI Taxonomy" id="2953748"/>
    <lineage>
        <taxon>Archaea</taxon>
        <taxon>Methanobacteriati</taxon>
        <taxon>Methanobacteriota</taxon>
        <taxon>Stenosarchaea group</taxon>
        <taxon>Halobacteria</taxon>
        <taxon>Halobacteriales</taxon>
        <taxon>Haladaptataceae</taxon>
        <taxon>Halorussus</taxon>
    </lineage>
</organism>
<dbReference type="GeneID" id="73043957"/>
<keyword evidence="3" id="KW-1185">Reference proteome</keyword>
<evidence type="ECO:0000313" key="2">
    <source>
        <dbReference type="EMBL" id="MFC4825329.1"/>
    </source>
</evidence>
<name>A0ABD5Q446_9EURY</name>
<dbReference type="AlphaFoldDB" id="A0ABD5Q446"/>
<dbReference type="InterPro" id="IPR017946">
    <property type="entry name" value="PLC-like_Pdiesterase_TIM-brl"/>
</dbReference>
<dbReference type="Gene3D" id="3.20.20.190">
    <property type="entry name" value="Phosphatidylinositol (PI) phosphodiesterase"/>
    <property type="match status" value="1"/>
</dbReference>
<dbReference type="SUPFAM" id="SSF51695">
    <property type="entry name" value="PLC-like phosphodiesterases"/>
    <property type="match status" value="1"/>
</dbReference>
<proteinExistence type="predicted"/>
<dbReference type="EMBL" id="JBHSHT010000002">
    <property type="protein sequence ID" value="MFC4825329.1"/>
    <property type="molecule type" value="Genomic_DNA"/>
</dbReference>
<sequence>MELIAHRGCADEYPENTLHALERASRRLPAVELDVRRCGSGELVVFHDETVERVTARTEAVADLDCTDLRELAVLDSEEGVPLLSEALAAVPPSVSVQVELKETGIGADAATVVAQSGREVRFTSFVPEALAEVRDADPDASLGYLFGEGPGVESGLDTARELDCDSLHPHADLCIGTDVVDRAHADGMDVIAWGADSRSVFEALRAAGADGATADSWTLAGVEADAEDGTAVAD</sequence>